<dbReference type="EMBL" id="CP017755">
    <property type="protein sequence ID" value="AOZ09640.1"/>
    <property type="molecule type" value="Genomic_DNA"/>
</dbReference>
<accession>A0ABM6FCZ4</accession>
<organism evidence="9 10">
    <name type="scientific">Cupriavidus malaysiensis</name>
    <dbReference type="NCBI Taxonomy" id="367825"/>
    <lineage>
        <taxon>Bacteria</taxon>
        <taxon>Pseudomonadati</taxon>
        <taxon>Pseudomonadota</taxon>
        <taxon>Betaproteobacteria</taxon>
        <taxon>Burkholderiales</taxon>
        <taxon>Burkholderiaceae</taxon>
        <taxon>Cupriavidus</taxon>
    </lineage>
</organism>
<evidence type="ECO:0000256" key="6">
    <source>
        <dbReference type="RuleBase" id="RU361140"/>
    </source>
</evidence>
<keyword evidence="4 6" id="KW-0046">Antibiotic resistance</keyword>
<evidence type="ECO:0000313" key="9">
    <source>
        <dbReference type="EMBL" id="AOZ09640.1"/>
    </source>
</evidence>
<comment type="similarity">
    <text evidence="1 6">Belongs to the class-C beta-lactamase family.</text>
</comment>
<dbReference type="InterPro" id="IPR051478">
    <property type="entry name" value="Beta-lactamase-like_AB/R"/>
</dbReference>
<gene>
    <name evidence="9" type="ORF">BKK80_28390</name>
</gene>
<dbReference type="InterPro" id="IPR001586">
    <property type="entry name" value="Beta-lactam_class-C_AS"/>
</dbReference>
<evidence type="ECO:0000313" key="10">
    <source>
        <dbReference type="Proteomes" id="UP000177515"/>
    </source>
</evidence>
<comment type="similarity">
    <text evidence="5">Belongs to the beta-lactamase family.</text>
</comment>
<evidence type="ECO:0000256" key="5">
    <source>
        <dbReference type="ARBA" id="ARBA00038473"/>
    </source>
</evidence>
<dbReference type="Pfam" id="PF00144">
    <property type="entry name" value="Beta-lactamase"/>
    <property type="match status" value="1"/>
</dbReference>
<feature type="signal peptide" evidence="7">
    <location>
        <begin position="1"/>
        <end position="18"/>
    </location>
</feature>
<dbReference type="InterPro" id="IPR012338">
    <property type="entry name" value="Beta-lactam/transpept-like"/>
</dbReference>
<dbReference type="PROSITE" id="PS00336">
    <property type="entry name" value="BETA_LACTAMASE_C"/>
    <property type="match status" value="1"/>
</dbReference>
<reference evidence="9 10" key="1">
    <citation type="submission" date="2016-10" db="EMBL/GenBank/DDBJ databases">
        <title>Complete genome sequences of three Cupriavidus strains isolated from various Malaysian environments.</title>
        <authorList>
            <person name="Abdullah A.A.-A."/>
            <person name="Shafie N.A.H."/>
            <person name="Lau N.S."/>
        </authorList>
    </citation>
    <scope>NUCLEOTIDE SEQUENCE [LARGE SCALE GENOMIC DNA]</scope>
    <source>
        <strain evidence="9 10">USMAA1020</strain>
    </source>
</reference>
<comment type="catalytic activity">
    <reaction evidence="6">
        <text>a beta-lactam + H2O = a substituted beta-amino acid</text>
        <dbReference type="Rhea" id="RHEA:20401"/>
        <dbReference type="ChEBI" id="CHEBI:15377"/>
        <dbReference type="ChEBI" id="CHEBI:35627"/>
        <dbReference type="ChEBI" id="CHEBI:140347"/>
        <dbReference type="EC" id="3.5.2.6"/>
    </reaction>
</comment>
<keyword evidence="10" id="KW-1185">Reference proteome</keyword>
<sequence>MALGTICALAAPALPAHAASAATFPDFTTPPEQIARAVLADEPGTVAVGIWRQDHEQSALLRRASEDGPAMVQSAAAGAEPLFEIGSISKLFTGLLLAQAVEHGELGLDDSLGTLLGGAYRLAPETAAITLRQLATHGACLPREAPGFPGYTEPNPFAAIDRQRLYAAVAGLRLAHAPPCAGAYSNFGMGLLGQLLADHYGKPWATLVRERITGPLGMHDTMQVLGARQERLVPGRFHLEPAPPWDFDALAGAGALRSSTTDLLAFARALSAGSAGPLGPAATRMLTPLGRYRAGEIGYAVMMRGTGAHRTYFHDGLTAGYRALLVFAPDTGEAAALLAANTHAEPSRLLTGVLARRYPPAATARGTPSDAELAAVSGSYRVDRDTLEIFAAQDGRLYRRLSGGGFRPLEPAGTDTFIDAPVGAEFVFRRQDGRVAGVDLYQGGGSYSASRTEAAAPAAVVIEPARAADYDGRYAGKRLLRTELKLDVRQSGGQLGVRLGNFWRQPVFPLPGRPDRFVFEDRRAQLQFTRDAGGKVDGAVLYDRGVISVRRLP</sequence>
<feature type="chain" id="PRO_5046019186" description="Beta-lactamase" evidence="7">
    <location>
        <begin position="19"/>
        <end position="553"/>
    </location>
</feature>
<dbReference type="PANTHER" id="PTHR22935">
    <property type="entry name" value="PENICILLIN-BINDING PROTEIN"/>
    <property type="match status" value="1"/>
</dbReference>
<name>A0ABM6FCZ4_9BURK</name>
<dbReference type="SUPFAM" id="SSF56601">
    <property type="entry name" value="beta-lactamase/transpeptidase-like"/>
    <property type="match status" value="1"/>
</dbReference>
<evidence type="ECO:0000256" key="1">
    <source>
        <dbReference type="ARBA" id="ARBA00007840"/>
    </source>
</evidence>
<protein>
    <recommendedName>
        <fullName evidence="2 6">Beta-lactamase</fullName>
        <ecNumber evidence="2 6">3.5.2.6</ecNumber>
    </recommendedName>
</protein>
<evidence type="ECO:0000256" key="2">
    <source>
        <dbReference type="ARBA" id="ARBA00012865"/>
    </source>
</evidence>
<dbReference type="Proteomes" id="UP000177515">
    <property type="component" value="Chromosome 2"/>
</dbReference>
<dbReference type="PANTHER" id="PTHR22935:SF95">
    <property type="entry name" value="BETA-LACTAMASE-LIKE 1-RELATED"/>
    <property type="match status" value="1"/>
</dbReference>
<dbReference type="EC" id="3.5.2.6" evidence="2 6"/>
<evidence type="ECO:0000259" key="8">
    <source>
        <dbReference type="Pfam" id="PF00144"/>
    </source>
</evidence>
<dbReference type="Gene3D" id="3.40.710.10">
    <property type="entry name" value="DD-peptidase/beta-lactamase superfamily"/>
    <property type="match status" value="1"/>
</dbReference>
<keyword evidence="3 6" id="KW-0378">Hydrolase</keyword>
<evidence type="ECO:0000256" key="4">
    <source>
        <dbReference type="ARBA" id="ARBA00023251"/>
    </source>
</evidence>
<feature type="domain" description="Beta-lactamase-related" evidence="8">
    <location>
        <begin position="75"/>
        <end position="348"/>
    </location>
</feature>
<evidence type="ECO:0000256" key="7">
    <source>
        <dbReference type="SAM" id="SignalP"/>
    </source>
</evidence>
<keyword evidence="7" id="KW-0732">Signal</keyword>
<dbReference type="InterPro" id="IPR001466">
    <property type="entry name" value="Beta-lactam-related"/>
</dbReference>
<evidence type="ECO:0000256" key="3">
    <source>
        <dbReference type="ARBA" id="ARBA00022801"/>
    </source>
</evidence>
<proteinExistence type="inferred from homology"/>